<evidence type="ECO:0000313" key="4">
    <source>
        <dbReference type="Proteomes" id="UP000327044"/>
    </source>
</evidence>
<dbReference type="OrthoDB" id="7668655at2759"/>
<reference evidence="3" key="3">
    <citation type="submission" date="2019-08" db="EMBL/GenBank/DDBJ databases">
        <authorList>
            <consortium name="Photinus pyralis genome working group"/>
            <person name="Fallon T.R."/>
            <person name="Sander Lower S.E."/>
            <person name="Weng J.-K."/>
        </authorList>
    </citation>
    <scope>NUCLEOTIDE SEQUENCE</scope>
    <source>
        <strain evidence="3">1611_PpyrPB1</strain>
        <tissue evidence="3">Whole body</tissue>
    </source>
</reference>
<evidence type="ECO:0000313" key="3">
    <source>
        <dbReference type="EMBL" id="KAB0799388.1"/>
    </source>
</evidence>
<keyword evidence="1" id="KW-0175">Coiled coil</keyword>
<evidence type="ECO:0000256" key="1">
    <source>
        <dbReference type="SAM" id="Coils"/>
    </source>
</evidence>
<name>A0A1Y1LR46_PHOPY</name>
<accession>A0A1Y1LR46</accession>
<dbReference type="GO" id="GO:0006281">
    <property type="term" value="P:DNA repair"/>
    <property type="evidence" value="ECO:0007669"/>
    <property type="project" value="TreeGrafter"/>
</dbReference>
<reference evidence="2" key="1">
    <citation type="journal article" date="2016" name="Sci. Rep.">
        <title>Molecular characterization of firefly nuptial gifts: a multi-omics approach sheds light on postcopulatory sexual selection.</title>
        <authorList>
            <person name="Al-Wathiqui N."/>
            <person name="Fallon T.R."/>
            <person name="South A."/>
            <person name="Weng J.K."/>
            <person name="Lewis S.M."/>
        </authorList>
    </citation>
    <scope>NUCLEOTIDE SEQUENCE</scope>
</reference>
<dbReference type="EMBL" id="VVIM01000005">
    <property type="protein sequence ID" value="KAB0799388.1"/>
    <property type="molecule type" value="Genomic_DNA"/>
</dbReference>
<protein>
    <recommendedName>
        <fullName evidence="5">ATR-interacting protein mus304</fullName>
    </recommendedName>
</protein>
<evidence type="ECO:0000313" key="2">
    <source>
        <dbReference type="EMBL" id="JAV76112.1"/>
    </source>
</evidence>
<dbReference type="EMBL" id="GEZM01049085">
    <property type="protein sequence ID" value="JAV76112.1"/>
    <property type="molecule type" value="Transcribed_RNA"/>
</dbReference>
<keyword evidence="4" id="KW-1185">Reference proteome</keyword>
<dbReference type="AlphaFoldDB" id="A0A1Y1LR46"/>
<reference evidence="3 4" key="2">
    <citation type="journal article" date="2018" name="Elife">
        <title>Firefly genomes illuminate parallel origins of bioluminescence in beetles.</title>
        <authorList>
            <person name="Fallon T.R."/>
            <person name="Lower S.E."/>
            <person name="Chang C.H."/>
            <person name="Bessho-Uehara M."/>
            <person name="Martin G.J."/>
            <person name="Bewick A.J."/>
            <person name="Behringer M."/>
            <person name="Debat H.J."/>
            <person name="Wong I."/>
            <person name="Day J.C."/>
            <person name="Suvorov A."/>
            <person name="Silva C.J."/>
            <person name="Stanger-Hall K.F."/>
            <person name="Hall D.W."/>
            <person name="Schmitz R.J."/>
            <person name="Nelson D.R."/>
            <person name="Lewis S.M."/>
            <person name="Shigenobu S."/>
            <person name="Bybee S.M."/>
            <person name="Larracuente A.M."/>
            <person name="Oba Y."/>
            <person name="Weng J.K."/>
        </authorList>
    </citation>
    <scope>NUCLEOTIDE SEQUENCE [LARGE SCALE GENOMIC DNA]</scope>
    <source>
        <strain evidence="3">1611_PpyrPB1</strain>
        <tissue evidence="3">Whole body</tissue>
    </source>
</reference>
<gene>
    <name evidence="3" type="ORF">PPYR_07268</name>
</gene>
<dbReference type="EMBL" id="GEZM01049086">
    <property type="protein sequence ID" value="JAV76111.1"/>
    <property type="molecule type" value="Transcribed_RNA"/>
</dbReference>
<dbReference type="InterPro" id="IPR033349">
    <property type="entry name" value="ATRIP"/>
</dbReference>
<proteinExistence type="predicted"/>
<dbReference type="PANTHER" id="PTHR28594:SF1">
    <property type="entry name" value="ATR-INTERACTING PROTEIN"/>
    <property type="match status" value="1"/>
</dbReference>
<dbReference type="InParanoid" id="A0A1Y1LR46"/>
<dbReference type="Proteomes" id="UP000327044">
    <property type="component" value="Unassembled WGS sequence"/>
</dbReference>
<dbReference type="PANTHER" id="PTHR28594">
    <property type="entry name" value="ATR-INTERACTING PROTEIN"/>
    <property type="match status" value="1"/>
</dbReference>
<organism evidence="2">
    <name type="scientific">Photinus pyralis</name>
    <name type="common">Common eastern firefly</name>
    <name type="synonym">Lampyris pyralis</name>
    <dbReference type="NCBI Taxonomy" id="7054"/>
    <lineage>
        <taxon>Eukaryota</taxon>
        <taxon>Metazoa</taxon>
        <taxon>Ecdysozoa</taxon>
        <taxon>Arthropoda</taxon>
        <taxon>Hexapoda</taxon>
        <taxon>Insecta</taxon>
        <taxon>Pterygota</taxon>
        <taxon>Neoptera</taxon>
        <taxon>Endopterygota</taxon>
        <taxon>Coleoptera</taxon>
        <taxon>Polyphaga</taxon>
        <taxon>Elateriformia</taxon>
        <taxon>Elateroidea</taxon>
        <taxon>Lampyridae</taxon>
        <taxon>Lampyrinae</taxon>
        <taxon>Photinus</taxon>
    </lineage>
</organism>
<dbReference type="GO" id="GO:0000077">
    <property type="term" value="P:DNA damage checkpoint signaling"/>
    <property type="evidence" value="ECO:0007669"/>
    <property type="project" value="InterPro"/>
</dbReference>
<feature type="coiled-coil region" evidence="1">
    <location>
        <begin position="146"/>
        <end position="205"/>
    </location>
</feature>
<dbReference type="EMBL" id="GEZM01049084">
    <property type="protein sequence ID" value="JAV76113.1"/>
    <property type="molecule type" value="Transcribed_RNA"/>
</dbReference>
<evidence type="ECO:0008006" key="5">
    <source>
        <dbReference type="Google" id="ProtNLM"/>
    </source>
</evidence>
<sequence>MSKRNGKFNGFKSESGKKQKMDNVDDLWGDDLDIKDVEDCFMLASQVCEQPNIPRTQLNNVSILPSYEGFQQNIFTSTQINHEMTINKPLADKCRPITKQSGSTSTTLKRTASFSQTTNKEIDIDVKIKKLEEDYESKAGEVGILRSNLRDVKAQHEAEHKKIQKEWSEKLFTTTKQLQGVESQLQFKNLEIVNLTQKLKEATKINNGDASHSNTVSSPFFKRHSHVQRSAPCNAGPPVHTEFKVHKSVETRYPLNSIIDLNVFRVPVAEMCFKDIDCMFMCPTVQNYVVKLQPPVKVAETCRFDNIYDSMKKLKECNQLQLLQNKIDIDKLWDVAEHLVKNVFVFLQSLGIDTKIANDEYVLNLQRLLEDDTCNLDERKPSEDEMGIYTAQTIRCITEIVPYNTTVNEHISHNDPLLQSMGSFYFTKILTLVTLIRKLKLFHNFKEFLKALIKFLDKICTNFTIRSLDFGSSIFDVTREIILCVPSGVVMSHFIEYLSNLVLQSNCLTRLCTKCDDKELKIDQKTYIVVYEKTTCILHILFMLLDEMMKRNTKYDVNVMQFIASCLRCNGEWFSNKESKRCFCVSKAVRMYVDLMYKTVQRANVSCSAGDADYECLRGSVDTLIFLSATLFDVVVKYAVTFSRYTVIIASLLHLQDSLNLSELEIQVLDSLGKNEEVQKVDEEKFKNISPLLELKL</sequence>